<evidence type="ECO:0000313" key="2">
    <source>
        <dbReference type="Proteomes" id="UP000317977"/>
    </source>
</evidence>
<gene>
    <name evidence="1" type="ORF">Poly59_30050</name>
</gene>
<protein>
    <submittedName>
        <fullName evidence="1">Uncharacterized protein</fullName>
    </submittedName>
</protein>
<dbReference type="Proteomes" id="UP000317977">
    <property type="component" value="Unassembled WGS sequence"/>
</dbReference>
<sequence>MHGRTACAVFEVESLSSVPRDVYRYRNDSSGVWSVRLHQRLLQRSIDNLSFGFCID</sequence>
<organism evidence="1 2">
    <name type="scientific">Rubripirellula reticaptiva</name>
    <dbReference type="NCBI Taxonomy" id="2528013"/>
    <lineage>
        <taxon>Bacteria</taxon>
        <taxon>Pseudomonadati</taxon>
        <taxon>Planctomycetota</taxon>
        <taxon>Planctomycetia</taxon>
        <taxon>Pirellulales</taxon>
        <taxon>Pirellulaceae</taxon>
        <taxon>Rubripirellula</taxon>
    </lineage>
</organism>
<dbReference type="AlphaFoldDB" id="A0A5C6ENT4"/>
<evidence type="ECO:0000313" key="1">
    <source>
        <dbReference type="EMBL" id="TWU51413.1"/>
    </source>
</evidence>
<proteinExistence type="predicted"/>
<accession>A0A5C6ENT4</accession>
<keyword evidence="2" id="KW-1185">Reference proteome</keyword>
<name>A0A5C6ENT4_9BACT</name>
<dbReference type="EMBL" id="SJPX01000003">
    <property type="protein sequence ID" value="TWU51413.1"/>
    <property type="molecule type" value="Genomic_DNA"/>
</dbReference>
<comment type="caution">
    <text evidence="1">The sequence shown here is derived from an EMBL/GenBank/DDBJ whole genome shotgun (WGS) entry which is preliminary data.</text>
</comment>
<reference evidence="1 2" key="1">
    <citation type="submission" date="2019-02" db="EMBL/GenBank/DDBJ databases">
        <title>Deep-cultivation of Planctomycetes and their phenomic and genomic characterization uncovers novel biology.</title>
        <authorList>
            <person name="Wiegand S."/>
            <person name="Jogler M."/>
            <person name="Boedeker C."/>
            <person name="Pinto D."/>
            <person name="Vollmers J."/>
            <person name="Rivas-Marin E."/>
            <person name="Kohn T."/>
            <person name="Peeters S.H."/>
            <person name="Heuer A."/>
            <person name="Rast P."/>
            <person name="Oberbeckmann S."/>
            <person name="Bunk B."/>
            <person name="Jeske O."/>
            <person name="Meyerdierks A."/>
            <person name="Storesund J.E."/>
            <person name="Kallscheuer N."/>
            <person name="Luecker S."/>
            <person name="Lage O.M."/>
            <person name="Pohl T."/>
            <person name="Merkel B.J."/>
            <person name="Hornburger P."/>
            <person name="Mueller R.-W."/>
            <person name="Bruemmer F."/>
            <person name="Labrenz M."/>
            <person name="Spormann A.M."/>
            <person name="Op Den Camp H."/>
            <person name="Overmann J."/>
            <person name="Amann R."/>
            <person name="Jetten M.S.M."/>
            <person name="Mascher T."/>
            <person name="Medema M.H."/>
            <person name="Devos D.P."/>
            <person name="Kaster A.-K."/>
            <person name="Ovreas L."/>
            <person name="Rohde M."/>
            <person name="Galperin M.Y."/>
            <person name="Jogler C."/>
        </authorList>
    </citation>
    <scope>NUCLEOTIDE SEQUENCE [LARGE SCALE GENOMIC DNA]</scope>
    <source>
        <strain evidence="1 2">Poly59</strain>
    </source>
</reference>